<organism evidence="3 4">
    <name type="scientific">Niastella caeni</name>
    <dbReference type="NCBI Taxonomy" id="2569763"/>
    <lineage>
        <taxon>Bacteria</taxon>
        <taxon>Pseudomonadati</taxon>
        <taxon>Bacteroidota</taxon>
        <taxon>Chitinophagia</taxon>
        <taxon>Chitinophagales</taxon>
        <taxon>Chitinophagaceae</taxon>
        <taxon>Niastella</taxon>
    </lineage>
</organism>
<protein>
    <submittedName>
        <fullName evidence="3">DUF3347 domain-containing protein</fullName>
    </submittedName>
</protein>
<dbReference type="RefSeq" id="WP_136578093.1">
    <property type="nucleotide sequence ID" value="NZ_STFF01000004.1"/>
</dbReference>
<dbReference type="Proteomes" id="UP000306918">
    <property type="component" value="Unassembled WGS sequence"/>
</dbReference>
<dbReference type="AlphaFoldDB" id="A0A4S8HRK0"/>
<feature type="domain" description="DUF3347" evidence="2">
    <location>
        <begin position="57"/>
        <end position="149"/>
    </location>
</feature>
<evidence type="ECO:0000313" key="4">
    <source>
        <dbReference type="Proteomes" id="UP000306918"/>
    </source>
</evidence>
<comment type="caution">
    <text evidence="3">The sequence shown here is derived from an EMBL/GenBank/DDBJ whole genome shotgun (WGS) entry which is preliminary data.</text>
</comment>
<name>A0A4S8HRK0_9BACT</name>
<dbReference type="EMBL" id="STFF01000004">
    <property type="protein sequence ID" value="THU38137.1"/>
    <property type="molecule type" value="Genomic_DNA"/>
</dbReference>
<gene>
    <name evidence="3" type="ORF">FAM09_15755</name>
</gene>
<dbReference type="InterPro" id="IPR021782">
    <property type="entry name" value="DUF3347"/>
</dbReference>
<dbReference type="Pfam" id="PF11827">
    <property type="entry name" value="DUF3347"/>
    <property type="match status" value="1"/>
</dbReference>
<evidence type="ECO:0000259" key="2">
    <source>
        <dbReference type="Pfam" id="PF11827"/>
    </source>
</evidence>
<evidence type="ECO:0000256" key="1">
    <source>
        <dbReference type="SAM" id="MobiDB-lite"/>
    </source>
</evidence>
<proteinExistence type="predicted"/>
<reference evidence="3 4" key="1">
    <citation type="submission" date="2019-04" db="EMBL/GenBank/DDBJ databases">
        <title>Niastella caeni sp. nov., isolated from activated sludge.</title>
        <authorList>
            <person name="Sheng M."/>
        </authorList>
    </citation>
    <scope>NUCLEOTIDE SEQUENCE [LARGE SCALE GENOMIC DNA]</scope>
    <source>
        <strain evidence="3 4">HX-2-15</strain>
    </source>
</reference>
<accession>A0A4S8HRK0</accession>
<sequence length="194" mass="21034">MKHIALSSAFAIVLFTACNNNSKQANSGGSDTAQSAPAANTETAAVQPQSASPVKDIVSGYLQLKNALASDNGNDAATAGNTMVAAFENLDKSALPTEKKKTYEDIEADAKEHAEHIGKNGSNIKHQREHFDMLSKDMYELVKTFGASQQLYVDHCPMYNNNKGADWISEKKEISNPYFGKEMPTCGTVKEELK</sequence>
<evidence type="ECO:0000313" key="3">
    <source>
        <dbReference type="EMBL" id="THU38137.1"/>
    </source>
</evidence>
<keyword evidence="4" id="KW-1185">Reference proteome</keyword>
<dbReference type="PROSITE" id="PS51257">
    <property type="entry name" value="PROKAR_LIPOPROTEIN"/>
    <property type="match status" value="1"/>
</dbReference>
<dbReference type="OrthoDB" id="5513217at2"/>
<feature type="region of interest" description="Disordered" evidence="1">
    <location>
        <begin position="23"/>
        <end position="51"/>
    </location>
</feature>